<dbReference type="AlphaFoldDB" id="A0A438GDQ2"/>
<evidence type="ECO:0000313" key="1">
    <source>
        <dbReference type="EMBL" id="RVW70336.1"/>
    </source>
</evidence>
<sequence length="135" mass="14712">MAALETRQCPGNRPAMSSVIFMLGNEGATLPQPKHPAFFTEISTINTDATTGSEDLPSENSVTISMPEGYSTRLFNGSAPISLRLQNYITAWPQGHQGHGFTALEPHLMGFIIHKCMNKMCWSVSLWGSSGHCDL</sequence>
<proteinExistence type="predicted"/>
<dbReference type="Proteomes" id="UP000288805">
    <property type="component" value="Unassembled WGS sequence"/>
</dbReference>
<reference evidence="1 2" key="1">
    <citation type="journal article" date="2018" name="PLoS Genet.">
        <title>Population sequencing reveals clonal diversity and ancestral inbreeding in the grapevine cultivar Chardonnay.</title>
        <authorList>
            <person name="Roach M.J."/>
            <person name="Johnson D.L."/>
            <person name="Bohlmann J."/>
            <person name="van Vuuren H.J."/>
            <person name="Jones S.J."/>
            <person name="Pretorius I.S."/>
            <person name="Schmidt S.A."/>
            <person name="Borneman A.R."/>
        </authorList>
    </citation>
    <scope>NUCLEOTIDE SEQUENCE [LARGE SCALE GENOMIC DNA]</scope>
    <source>
        <strain evidence="2">cv. Chardonnay</strain>
        <tissue evidence="1">Leaf</tissue>
    </source>
</reference>
<dbReference type="EMBL" id="QGNW01000467">
    <property type="protein sequence ID" value="RVW70336.1"/>
    <property type="molecule type" value="Genomic_DNA"/>
</dbReference>
<evidence type="ECO:0000313" key="2">
    <source>
        <dbReference type="Proteomes" id="UP000288805"/>
    </source>
</evidence>
<gene>
    <name evidence="1" type="ORF">CK203_048734</name>
</gene>
<organism evidence="1 2">
    <name type="scientific">Vitis vinifera</name>
    <name type="common">Grape</name>
    <dbReference type="NCBI Taxonomy" id="29760"/>
    <lineage>
        <taxon>Eukaryota</taxon>
        <taxon>Viridiplantae</taxon>
        <taxon>Streptophyta</taxon>
        <taxon>Embryophyta</taxon>
        <taxon>Tracheophyta</taxon>
        <taxon>Spermatophyta</taxon>
        <taxon>Magnoliopsida</taxon>
        <taxon>eudicotyledons</taxon>
        <taxon>Gunneridae</taxon>
        <taxon>Pentapetalae</taxon>
        <taxon>rosids</taxon>
        <taxon>Vitales</taxon>
        <taxon>Vitaceae</taxon>
        <taxon>Viteae</taxon>
        <taxon>Vitis</taxon>
    </lineage>
</organism>
<protein>
    <submittedName>
        <fullName evidence="1">Uncharacterized protein</fullName>
    </submittedName>
</protein>
<comment type="caution">
    <text evidence="1">The sequence shown here is derived from an EMBL/GenBank/DDBJ whole genome shotgun (WGS) entry which is preliminary data.</text>
</comment>
<name>A0A438GDQ2_VITVI</name>
<accession>A0A438GDQ2</accession>